<dbReference type="RefSeq" id="WP_345431969.1">
    <property type="nucleotide sequence ID" value="NZ_BAABHK010000004.1"/>
</dbReference>
<gene>
    <name evidence="1" type="ORF">GCM10023196_035840</name>
</gene>
<organism evidence="1 2">
    <name type="scientific">Actinoallomurus vinaceus</name>
    <dbReference type="NCBI Taxonomy" id="1080074"/>
    <lineage>
        <taxon>Bacteria</taxon>
        <taxon>Bacillati</taxon>
        <taxon>Actinomycetota</taxon>
        <taxon>Actinomycetes</taxon>
        <taxon>Streptosporangiales</taxon>
        <taxon>Thermomonosporaceae</taxon>
        <taxon>Actinoallomurus</taxon>
    </lineage>
</organism>
<reference evidence="2" key="1">
    <citation type="journal article" date="2019" name="Int. J. Syst. Evol. Microbiol.">
        <title>The Global Catalogue of Microorganisms (GCM) 10K type strain sequencing project: providing services to taxonomists for standard genome sequencing and annotation.</title>
        <authorList>
            <consortium name="The Broad Institute Genomics Platform"/>
            <consortium name="The Broad Institute Genome Sequencing Center for Infectious Disease"/>
            <person name="Wu L."/>
            <person name="Ma J."/>
        </authorList>
    </citation>
    <scope>NUCLEOTIDE SEQUENCE [LARGE SCALE GENOMIC DNA]</scope>
    <source>
        <strain evidence="2">JCM 17939</strain>
    </source>
</reference>
<evidence type="ECO:0000313" key="2">
    <source>
        <dbReference type="Proteomes" id="UP001501442"/>
    </source>
</evidence>
<sequence>MSRDKLRCMPPPLSALCALHDRAVRRGAEPPALAYALHDKALRAWCQVRWIAHRLDAVVRQEDR</sequence>
<accession>A0ABP8UDI9</accession>
<dbReference type="Proteomes" id="UP001501442">
    <property type="component" value="Unassembled WGS sequence"/>
</dbReference>
<protein>
    <submittedName>
        <fullName evidence="1">Uncharacterized protein</fullName>
    </submittedName>
</protein>
<name>A0ABP8UDI9_9ACTN</name>
<evidence type="ECO:0000313" key="1">
    <source>
        <dbReference type="EMBL" id="GAA4626671.1"/>
    </source>
</evidence>
<comment type="caution">
    <text evidence="1">The sequence shown here is derived from an EMBL/GenBank/DDBJ whole genome shotgun (WGS) entry which is preliminary data.</text>
</comment>
<dbReference type="EMBL" id="BAABHK010000004">
    <property type="protein sequence ID" value="GAA4626671.1"/>
    <property type="molecule type" value="Genomic_DNA"/>
</dbReference>
<keyword evidence="2" id="KW-1185">Reference proteome</keyword>
<proteinExistence type="predicted"/>